<proteinExistence type="predicted"/>
<organism evidence="1 2">
    <name type="scientific">Nicotiana tabacum</name>
    <name type="common">Common tobacco</name>
    <dbReference type="NCBI Taxonomy" id="4097"/>
    <lineage>
        <taxon>Eukaryota</taxon>
        <taxon>Viridiplantae</taxon>
        <taxon>Streptophyta</taxon>
        <taxon>Embryophyta</taxon>
        <taxon>Tracheophyta</taxon>
        <taxon>Spermatophyta</taxon>
        <taxon>Magnoliopsida</taxon>
        <taxon>eudicotyledons</taxon>
        <taxon>Gunneridae</taxon>
        <taxon>Pentapetalae</taxon>
        <taxon>asterids</taxon>
        <taxon>lamiids</taxon>
        <taxon>Solanales</taxon>
        <taxon>Solanaceae</taxon>
        <taxon>Nicotianoideae</taxon>
        <taxon>Nicotianeae</taxon>
        <taxon>Nicotiana</taxon>
    </lineage>
</organism>
<sequence>MQQVGKGKEYVLTTKGYGTMAQSGDQNTKYFHGLLKARRNNNRIFHIKDMKWCDIDDPVKIPDAFIEFYIEMLGRKMEGRDHVYSQIIRQGPTVKEEQRNELIVDFTETEVKEALWAIAGDKAASPNGFGGQFYKDCWDVVGADVKSGVLEFFREGRMLKIVNNTVITLIPKSTHIEAVGDYRPIACCNYTK</sequence>
<keyword evidence="1" id="KW-1185">Reference proteome</keyword>
<dbReference type="Proteomes" id="UP000790787">
    <property type="component" value="Chromosome 1"/>
</dbReference>
<gene>
    <name evidence="2" type="primary">LOC142164605</name>
</gene>
<evidence type="ECO:0000313" key="2">
    <source>
        <dbReference type="RefSeq" id="XP_075078734.1"/>
    </source>
</evidence>
<protein>
    <submittedName>
        <fullName evidence="2">Uncharacterized protein LOC142164605</fullName>
    </submittedName>
</protein>
<name>A0AC58S178_TOBAC</name>
<reference evidence="1" key="1">
    <citation type="journal article" date="2014" name="Nat. Commun.">
        <title>The tobacco genome sequence and its comparison with those of tomato and potato.</title>
        <authorList>
            <person name="Sierro N."/>
            <person name="Battey J.N."/>
            <person name="Ouadi S."/>
            <person name="Bakaher N."/>
            <person name="Bovet L."/>
            <person name="Willig A."/>
            <person name="Goepfert S."/>
            <person name="Peitsch M.C."/>
            <person name="Ivanov N.V."/>
        </authorList>
    </citation>
    <scope>NUCLEOTIDE SEQUENCE [LARGE SCALE GENOMIC DNA]</scope>
</reference>
<dbReference type="RefSeq" id="XP_075078734.1">
    <property type="nucleotide sequence ID" value="XM_075222633.1"/>
</dbReference>
<accession>A0AC58S178</accession>
<evidence type="ECO:0000313" key="1">
    <source>
        <dbReference type="Proteomes" id="UP000790787"/>
    </source>
</evidence>
<reference evidence="2" key="2">
    <citation type="submission" date="2025-08" db="UniProtKB">
        <authorList>
            <consortium name="RefSeq"/>
        </authorList>
    </citation>
    <scope>IDENTIFICATION</scope>
    <source>
        <tissue evidence="2">Leaf</tissue>
    </source>
</reference>